<evidence type="ECO:0000313" key="2">
    <source>
        <dbReference type="EMBL" id="GBN72073.1"/>
    </source>
</evidence>
<dbReference type="AlphaFoldDB" id="A0A4Y2R8M7"/>
<dbReference type="Proteomes" id="UP000499080">
    <property type="component" value="Unassembled WGS sequence"/>
</dbReference>
<name>A0A4Y2R8M7_ARAVE</name>
<sequence length="428" mass="47531">MRSVSHIPISVQQHETLHTSKGVITCGRLLNIPVEEITQELSGQSVKDVRRINSRRDGVSCASVLATPKPTARYTCARCAVAGHESTGCTAVEKCVNCQGKHTSFSRSCPKWKQEKEVVATKYQNNISFPEARRLVKAQTPPDGKSYAYVVDKNHPVYQTTHCPDCNHVVTMSNFLSTSKSPKPVAISSSGTENRKILPEPISQTCEAGGTSQDSSGFKLKDLPAKLKKSSHHNSVALGLAERGIVHKDLPSIFCGVPQVPDLKLHPSDEDEEHSASFDIANTLGHAFSKVSATDSYSPDFVAIKNRAERTPLRLVARSTLPYNSEFRMFELETVLSRAHDTSPGLDGITYNMLRHLNTTSLSHLLFLFNRIWTEQKYPFQWHEAIVIPILKPGKDPSNPLHYRPIALTSCLCKTFERMVNARLVFEL</sequence>
<gene>
    <name evidence="2" type="ORF">AVEN_19982_1</name>
</gene>
<evidence type="ECO:0008006" key="4">
    <source>
        <dbReference type="Google" id="ProtNLM"/>
    </source>
</evidence>
<reference evidence="2 3" key="1">
    <citation type="journal article" date="2019" name="Sci. Rep.">
        <title>Orb-weaving spider Araneus ventricosus genome elucidates the spidroin gene catalogue.</title>
        <authorList>
            <person name="Kono N."/>
            <person name="Nakamura H."/>
            <person name="Ohtoshi R."/>
            <person name="Moran D.A.P."/>
            <person name="Shinohara A."/>
            <person name="Yoshida Y."/>
            <person name="Fujiwara M."/>
            <person name="Mori M."/>
            <person name="Tomita M."/>
            <person name="Arakawa K."/>
        </authorList>
    </citation>
    <scope>NUCLEOTIDE SEQUENCE [LARGE SCALE GENOMIC DNA]</scope>
</reference>
<feature type="region of interest" description="Disordered" evidence="1">
    <location>
        <begin position="180"/>
        <end position="199"/>
    </location>
</feature>
<dbReference type="EMBL" id="BGPR01016163">
    <property type="protein sequence ID" value="GBN72073.1"/>
    <property type="molecule type" value="Genomic_DNA"/>
</dbReference>
<organism evidence="2 3">
    <name type="scientific">Araneus ventricosus</name>
    <name type="common">Orbweaver spider</name>
    <name type="synonym">Epeira ventricosa</name>
    <dbReference type="NCBI Taxonomy" id="182803"/>
    <lineage>
        <taxon>Eukaryota</taxon>
        <taxon>Metazoa</taxon>
        <taxon>Ecdysozoa</taxon>
        <taxon>Arthropoda</taxon>
        <taxon>Chelicerata</taxon>
        <taxon>Arachnida</taxon>
        <taxon>Araneae</taxon>
        <taxon>Araneomorphae</taxon>
        <taxon>Entelegynae</taxon>
        <taxon>Araneoidea</taxon>
        <taxon>Araneidae</taxon>
        <taxon>Araneus</taxon>
    </lineage>
</organism>
<keyword evidence="3" id="KW-1185">Reference proteome</keyword>
<proteinExistence type="predicted"/>
<protein>
    <recommendedName>
        <fullName evidence="4">RNA-directed DNA polymerase from transposon X-element</fullName>
    </recommendedName>
</protein>
<evidence type="ECO:0000256" key="1">
    <source>
        <dbReference type="SAM" id="MobiDB-lite"/>
    </source>
</evidence>
<evidence type="ECO:0000313" key="3">
    <source>
        <dbReference type="Proteomes" id="UP000499080"/>
    </source>
</evidence>
<feature type="compositionally biased region" description="Polar residues" evidence="1">
    <location>
        <begin position="180"/>
        <end position="192"/>
    </location>
</feature>
<comment type="caution">
    <text evidence="2">The sequence shown here is derived from an EMBL/GenBank/DDBJ whole genome shotgun (WGS) entry which is preliminary data.</text>
</comment>
<dbReference type="OrthoDB" id="6435956at2759"/>
<dbReference type="PANTHER" id="PTHR19446">
    <property type="entry name" value="REVERSE TRANSCRIPTASES"/>
    <property type="match status" value="1"/>
</dbReference>
<accession>A0A4Y2R8M7</accession>